<keyword evidence="3" id="KW-1185">Reference proteome</keyword>
<dbReference type="PROSITE" id="PS50943">
    <property type="entry name" value="HTH_CROC1"/>
    <property type="match status" value="1"/>
</dbReference>
<proteinExistence type="predicted"/>
<feature type="domain" description="HTH cro/C1-type" evidence="1">
    <location>
        <begin position="13"/>
        <end position="65"/>
    </location>
</feature>
<organism evidence="2 3">
    <name type="scientific">Treponema peruense</name>
    <dbReference type="NCBI Taxonomy" id="2787628"/>
    <lineage>
        <taxon>Bacteria</taxon>
        <taxon>Pseudomonadati</taxon>
        <taxon>Spirochaetota</taxon>
        <taxon>Spirochaetia</taxon>
        <taxon>Spirochaetales</taxon>
        <taxon>Treponemataceae</taxon>
        <taxon>Treponema</taxon>
    </lineage>
</organism>
<dbReference type="Pfam" id="PF01381">
    <property type="entry name" value="HTH_3"/>
    <property type="match status" value="1"/>
</dbReference>
<dbReference type="CDD" id="cd00093">
    <property type="entry name" value="HTH_XRE"/>
    <property type="match status" value="1"/>
</dbReference>
<dbReference type="GO" id="GO:0003677">
    <property type="term" value="F:DNA binding"/>
    <property type="evidence" value="ECO:0007669"/>
    <property type="project" value="InterPro"/>
</dbReference>
<evidence type="ECO:0000259" key="1">
    <source>
        <dbReference type="PROSITE" id="PS50943"/>
    </source>
</evidence>
<dbReference type="AlphaFoldDB" id="A0A7T3RE20"/>
<dbReference type="EMBL" id="CP064936">
    <property type="protein sequence ID" value="QQA01401.1"/>
    <property type="molecule type" value="Genomic_DNA"/>
</dbReference>
<evidence type="ECO:0000313" key="2">
    <source>
        <dbReference type="EMBL" id="QQA01401.1"/>
    </source>
</evidence>
<protein>
    <submittedName>
        <fullName evidence="2">Helix-turn-helix transcriptional regulator</fullName>
    </submittedName>
</protein>
<dbReference type="InterPro" id="IPR001387">
    <property type="entry name" value="Cro/C1-type_HTH"/>
</dbReference>
<evidence type="ECO:0000313" key="3">
    <source>
        <dbReference type="Proteomes" id="UP000595224"/>
    </source>
</evidence>
<accession>A0A7T3RE20</accession>
<name>A0A7T3RE20_9SPIR</name>
<dbReference type="Gene3D" id="1.10.260.40">
    <property type="entry name" value="lambda repressor-like DNA-binding domains"/>
    <property type="match status" value="1"/>
</dbReference>
<dbReference type="SMART" id="SM00530">
    <property type="entry name" value="HTH_XRE"/>
    <property type="match status" value="1"/>
</dbReference>
<dbReference type="RefSeq" id="WP_198442940.1">
    <property type="nucleotide sequence ID" value="NZ_CBCSHE010000012.1"/>
</dbReference>
<reference evidence="2 3" key="1">
    <citation type="submission" date="2020-11" db="EMBL/GenBank/DDBJ databases">
        <title>Treponema Peruensis nv. sp., first commensal Treponema isolated from human feces.</title>
        <authorList>
            <person name="Belkhou C."/>
            <person name="Raes J."/>
        </authorList>
    </citation>
    <scope>NUCLEOTIDE SEQUENCE [LARGE SCALE GENOMIC DNA]</scope>
    <source>
        <strain evidence="2 3">RCC2812</strain>
    </source>
</reference>
<gene>
    <name evidence="2" type="ORF">IWA51_01935</name>
</gene>
<dbReference type="KEGG" id="tper:IWA51_01935"/>
<dbReference type="SUPFAM" id="SSF47413">
    <property type="entry name" value="lambda repressor-like DNA-binding domains"/>
    <property type="match status" value="1"/>
</dbReference>
<dbReference type="InterPro" id="IPR010982">
    <property type="entry name" value="Lambda_DNA-bd_dom_sf"/>
</dbReference>
<dbReference type="Proteomes" id="UP000595224">
    <property type="component" value="Chromosome"/>
</dbReference>
<sequence>MKINSVLELGNLIKQRRHELNITQADAAEICNVGKRFFSELENGKETIQFDKALYVAKMMGIDLFAENRK</sequence>